<evidence type="ECO:0000256" key="3">
    <source>
        <dbReference type="ARBA" id="ARBA00022692"/>
    </source>
</evidence>
<evidence type="ECO:0000256" key="5">
    <source>
        <dbReference type="ARBA" id="ARBA00023136"/>
    </source>
</evidence>
<evidence type="ECO:0000313" key="9">
    <source>
        <dbReference type="EMBL" id="KAB3523035.1"/>
    </source>
</evidence>
<organism evidence="9 10">
    <name type="scientific">Corynebacterium zhongnanshanii</name>
    <dbReference type="NCBI Taxonomy" id="2768834"/>
    <lineage>
        <taxon>Bacteria</taxon>
        <taxon>Bacillati</taxon>
        <taxon>Actinomycetota</taxon>
        <taxon>Actinomycetes</taxon>
        <taxon>Mycobacteriales</taxon>
        <taxon>Corynebacteriaceae</taxon>
        <taxon>Corynebacterium</taxon>
    </lineage>
</organism>
<keyword evidence="3 7" id="KW-0812">Transmembrane</keyword>
<feature type="region of interest" description="Disordered" evidence="6">
    <location>
        <begin position="1"/>
        <end position="39"/>
    </location>
</feature>
<sequence length="232" mass="25224">MTTPNGSTPSNPYGDFSESSPQYPNGAQNQDGAQSPDGGQYSSYGSFGAFPQGNEDPAMAPQYAGLGIRFLSQLVDGLISMVIMTICFAAIGLKPFMDWMDKLALAQEIEDRTGIQQQIPELSLTPFYIAGILSTLIWFSYRVFMEHQWGGSLGRMATSTRVQDQASGANPSLRSSAIRNSWILGAMVIGWIPLVGTWLVFAVYIAIAVTISKSTAGQSFTDQWARTQVVRK</sequence>
<dbReference type="InterPro" id="IPR051791">
    <property type="entry name" value="Pra-immunoreactive"/>
</dbReference>
<proteinExistence type="predicted"/>
<feature type="transmembrane region" description="Helical" evidence="7">
    <location>
        <begin position="127"/>
        <end position="145"/>
    </location>
</feature>
<comment type="caution">
    <text evidence="9">The sequence shown here is derived from an EMBL/GenBank/DDBJ whole genome shotgun (WGS) entry which is preliminary data.</text>
</comment>
<evidence type="ECO:0000313" key="10">
    <source>
        <dbReference type="Proteomes" id="UP000436181"/>
    </source>
</evidence>
<dbReference type="Pfam" id="PF06271">
    <property type="entry name" value="RDD"/>
    <property type="match status" value="1"/>
</dbReference>
<dbReference type="PANTHER" id="PTHR36115">
    <property type="entry name" value="PROLINE-RICH ANTIGEN HOMOLOG-RELATED"/>
    <property type="match status" value="1"/>
</dbReference>
<comment type="subcellular location">
    <subcellularLocation>
        <location evidence="1">Cell membrane</location>
        <topology evidence="1">Multi-pass membrane protein</topology>
    </subcellularLocation>
</comment>
<dbReference type="Proteomes" id="UP000436181">
    <property type="component" value="Unassembled WGS sequence"/>
</dbReference>
<dbReference type="RefSeq" id="WP_151843850.1">
    <property type="nucleotide sequence ID" value="NZ_WBZJ01000001.1"/>
</dbReference>
<feature type="domain" description="RDD" evidence="8">
    <location>
        <begin position="63"/>
        <end position="225"/>
    </location>
</feature>
<keyword evidence="4 7" id="KW-1133">Transmembrane helix</keyword>
<evidence type="ECO:0000259" key="8">
    <source>
        <dbReference type="Pfam" id="PF06271"/>
    </source>
</evidence>
<keyword evidence="10" id="KW-1185">Reference proteome</keyword>
<keyword evidence="5 7" id="KW-0472">Membrane</keyword>
<dbReference type="InterPro" id="IPR010432">
    <property type="entry name" value="RDD"/>
</dbReference>
<evidence type="ECO:0000256" key="2">
    <source>
        <dbReference type="ARBA" id="ARBA00022475"/>
    </source>
</evidence>
<dbReference type="PANTHER" id="PTHR36115:SF4">
    <property type="entry name" value="MEMBRANE PROTEIN"/>
    <property type="match status" value="1"/>
</dbReference>
<feature type="transmembrane region" description="Helical" evidence="7">
    <location>
        <begin position="182"/>
        <end position="207"/>
    </location>
</feature>
<evidence type="ECO:0000256" key="7">
    <source>
        <dbReference type="SAM" id="Phobius"/>
    </source>
</evidence>
<dbReference type="EMBL" id="WBZJ01000001">
    <property type="protein sequence ID" value="KAB3523035.1"/>
    <property type="molecule type" value="Genomic_DNA"/>
</dbReference>
<accession>A0ABQ6VF32</accession>
<protein>
    <submittedName>
        <fullName evidence="9">RDD family protein</fullName>
    </submittedName>
</protein>
<reference evidence="9 10" key="1">
    <citation type="submission" date="2019-10" db="EMBL/GenBank/DDBJ databases">
        <title>Corynebacterium sp novel species isolated from the respiratory tract of Marmot.</title>
        <authorList>
            <person name="Zhang G."/>
        </authorList>
    </citation>
    <scope>NUCLEOTIDE SEQUENCE [LARGE SCALE GENOMIC DNA]</scope>
    <source>
        <strain evidence="9 10">336</strain>
    </source>
</reference>
<feature type="transmembrane region" description="Helical" evidence="7">
    <location>
        <begin position="74"/>
        <end position="93"/>
    </location>
</feature>
<name>A0ABQ6VF32_9CORY</name>
<keyword evidence="2" id="KW-1003">Cell membrane</keyword>
<evidence type="ECO:0000256" key="1">
    <source>
        <dbReference type="ARBA" id="ARBA00004651"/>
    </source>
</evidence>
<feature type="compositionally biased region" description="Polar residues" evidence="6">
    <location>
        <begin position="1"/>
        <end position="33"/>
    </location>
</feature>
<evidence type="ECO:0000256" key="4">
    <source>
        <dbReference type="ARBA" id="ARBA00022989"/>
    </source>
</evidence>
<gene>
    <name evidence="9" type="ORF">F8377_02420</name>
</gene>
<evidence type="ECO:0000256" key="6">
    <source>
        <dbReference type="SAM" id="MobiDB-lite"/>
    </source>
</evidence>